<sequence>MAMIRICLVGTLLFCFNLVGDAADLPVMAPVGESIVRTFHEALDRKQYELAEIIAQGVLVKHGDRNELGKAMLDEVEDVAKHNDGPRLTSKYVTSTKVYALFDSTELAEIIRESNNSAQVKQKLLNAEKVIANIKKKNGPRWDIYQAQAAVYDTNLSVVVSGPGFIHDEVRKSLRLSSVVAIRSDP</sequence>
<feature type="signal peptide" evidence="1">
    <location>
        <begin position="1"/>
        <end position="22"/>
    </location>
</feature>
<evidence type="ECO:0000313" key="2">
    <source>
        <dbReference type="EMBL" id="MBA2117460.1"/>
    </source>
</evidence>
<name>A0A7V8V9J1_9BACT</name>
<comment type="caution">
    <text evidence="2">The sequence shown here is derived from an EMBL/GenBank/DDBJ whole genome shotgun (WGS) entry which is preliminary data.</text>
</comment>
<gene>
    <name evidence="2" type="ORF">HOV93_46590</name>
</gene>
<feature type="chain" id="PRO_5030842743" evidence="1">
    <location>
        <begin position="23"/>
        <end position="186"/>
    </location>
</feature>
<accession>A0A7V8V9J1</accession>
<protein>
    <submittedName>
        <fullName evidence="2">Uncharacterized protein</fullName>
    </submittedName>
</protein>
<evidence type="ECO:0000313" key="3">
    <source>
        <dbReference type="Proteomes" id="UP000551616"/>
    </source>
</evidence>
<evidence type="ECO:0000256" key="1">
    <source>
        <dbReference type="SAM" id="SignalP"/>
    </source>
</evidence>
<organism evidence="2 3">
    <name type="scientific">Bremerella alba</name>
    <dbReference type="NCBI Taxonomy" id="980252"/>
    <lineage>
        <taxon>Bacteria</taxon>
        <taxon>Pseudomonadati</taxon>
        <taxon>Planctomycetota</taxon>
        <taxon>Planctomycetia</taxon>
        <taxon>Pirellulales</taxon>
        <taxon>Pirellulaceae</taxon>
        <taxon>Bremerella</taxon>
    </lineage>
</organism>
<dbReference type="EMBL" id="JABRWO010000015">
    <property type="protein sequence ID" value="MBA2117460.1"/>
    <property type="molecule type" value="Genomic_DNA"/>
</dbReference>
<keyword evidence="1" id="KW-0732">Signal</keyword>
<dbReference type="AlphaFoldDB" id="A0A7V8V9J1"/>
<keyword evidence="3" id="KW-1185">Reference proteome</keyword>
<reference evidence="2 3" key="1">
    <citation type="submission" date="2020-05" db="EMBL/GenBank/DDBJ databases">
        <title>Bremerella alba sp. nov., a novel planctomycete isolated from the surface of the macroalga Fucus spiralis.</title>
        <authorList>
            <person name="Godinho O."/>
            <person name="Botelho R."/>
            <person name="Albuquerque L."/>
            <person name="Wiegand S."/>
            <person name="Da Costa M.S."/>
            <person name="Lobo-Da-Cunha A."/>
            <person name="Jogler C."/>
            <person name="Lage O.M."/>
        </authorList>
    </citation>
    <scope>NUCLEOTIDE SEQUENCE [LARGE SCALE GENOMIC DNA]</scope>
    <source>
        <strain evidence="2 3">FF15</strain>
    </source>
</reference>
<proteinExistence type="predicted"/>
<dbReference type="Proteomes" id="UP000551616">
    <property type="component" value="Unassembled WGS sequence"/>
</dbReference>